<evidence type="ECO:0000313" key="1">
    <source>
        <dbReference type="EMBL" id="KAF1750186.1"/>
    </source>
</evidence>
<proteinExistence type="predicted"/>
<evidence type="ECO:0008006" key="3">
    <source>
        <dbReference type="Google" id="ProtNLM"/>
    </source>
</evidence>
<sequence length="191" mass="22538">MEVPKVLPILRLSYLVIKEVLSIMDPQDFISIYKISLKFKKIAIVCSKQHPIFKYCLELVIDNKPMIEVKRTDKDFVYNIDLEDERPEKDLIDEFKEYAEYVMEVFGWPVTHIDYSLDDFPAQNKSIIDWFKLHVKSSDNCNLWGGKLAEEPLTYYLHNMEISKDLTIGVQVKDDFRLNLRQNIPCLEITN</sequence>
<name>A0A6A5G5P5_CAERE</name>
<evidence type="ECO:0000313" key="2">
    <source>
        <dbReference type="Proteomes" id="UP000483820"/>
    </source>
</evidence>
<accession>A0A6A5G5P5</accession>
<dbReference type="Proteomes" id="UP000483820">
    <property type="component" value="Chromosome V"/>
</dbReference>
<dbReference type="AlphaFoldDB" id="A0A6A5G5P5"/>
<dbReference type="GeneID" id="78776387"/>
<dbReference type="KEGG" id="crq:GCK72_016733"/>
<dbReference type="CTD" id="78776387"/>
<dbReference type="PANTHER" id="PTHR21503:SF8">
    <property type="entry name" value="F-BOX ASSOCIATED DOMAIN-CONTAINING PROTEIN-RELATED"/>
    <property type="match status" value="1"/>
</dbReference>
<reference evidence="1 2" key="1">
    <citation type="submission" date="2019-12" db="EMBL/GenBank/DDBJ databases">
        <title>Chromosome-level assembly of the Caenorhabditis remanei genome.</title>
        <authorList>
            <person name="Teterina A.A."/>
            <person name="Willis J.H."/>
            <person name="Phillips P.C."/>
        </authorList>
    </citation>
    <scope>NUCLEOTIDE SEQUENCE [LARGE SCALE GENOMIC DNA]</scope>
    <source>
        <strain evidence="1 2">PX506</strain>
        <tissue evidence="1">Whole organism</tissue>
    </source>
</reference>
<protein>
    <recommendedName>
        <fullName evidence="3">F-box domain-containing protein</fullName>
    </recommendedName>
</protein>
<dbReference type="RefSeq" id="XP_053580567.1">
    <property type="nucleotide sequence ID" value="XM_053731654.1"/>
</dbReference>
<dbReference type="EMBL" id="WUAV01000005">
    <property type="protein sequence ID" value="KAF1750186.1"/>
    <property type="molecule type" value="Genomic_DNA"/>
</dbReference>
<gene>
    <name evidence="1" type="ORF">GCK72_016733</name>
</gene>
<comment type="caution">
    <text evidence="1">The sequence shown here is derived from an EMBL/GenBank/DDBJ whole genome shotgun (WGS) entry which is preliminary data.</text>
</comment>
<dbReference type="PANTHER" id="PTHR21503">
    <property type="entry name" value="F-BOX-CONTAINING HYPOTHETICAL PROTEIN C.ELEGANS"/>
    <property type="match status" value="1"/>
</dbReference>
<organism evidence="1 2">
    <name type="scientific">Caenorhabditis remanei</name>
    <name type="common">Caenorhabditis vulgaris</name>
    <dbReference type="NCBI Taxonomy" id="31234"/>
    <lineage>
        <taxon>Eukaryota</taxon>
        <taxon>Metazoa</taxon>
        <taxon>Ecdysozoa</taxon>
        <taxon>Nematoda</taxon>
        <taxon>Chromadorea</taxon>
        <taxon>Rhabditida</taxon>
        <taxon>Rhabditina</taxon>
        <taxon>Rhabditomorpha</taxon>
        <taxon>Rhabditoidea</taxon>
        <taxon>Rhabditidae</taxon>
        <taxon>Peloderinae</taxon>
        <taxon>Caenorhabditis</taxon>
    </lineage>
</organism>